<accession>A0A9D0ZSK7</accession>
<dbReference type="SUPFAM" id="SSF54862">
    <property type="entry name" value="4Fe-4S ferredoxins"/>
    <property type="match status" value="1"/>
</dbReference>
<dbReference type="Gene3D" id="3.20.20.70">
    <property type="entry name" value="Aldolase class I"/>
    <property type="match status" value="1"/>
</dbReference>
<dbReference type="PIRSF" id="PIRSF000371">
    <property type="entry name" value="PFL_act_enz"/>
    <property type="match status" value="1"/>
</dbReference>
<dbReference type="PANTHER" id="PTHR30352">
    <property type="entry name" value="PYRUVATE FORMATE-LYASE-ACTIVATING ENZYME"/>
    <property type="match status" value="1"/>
</dbReference>
<dbReference type="InterPro" id="IPR058240">
    <property type="entry name" value="rSAM_sf"/>
</dbReference>
<dbReference type="CDD" id="cd01335">
    <property type="entry name" value="Radical_SAM"/>
    <property type="match status" value="1"/>
</dbReference>
<keyword evidence="6" id="KW-0560">Oxidoreductase</keyword>
<keyword evidence="8" id="KW-0411">Iron-sulfur</keyword>
<dbReference type="InterPro" id="IPR007197">
    <property type="entry name" value="rSAM"/>
</dbReference>
<dbReference type="Gene3D" id="3.30.70.20">
    <property type="match status" value="1"/>
</dbReference>
<dbReference type="NCBIfam" id="TIGR02494">
    <property type="entry name" value="PFLE_PFLC"/>
    <property type="match status" value="1"/>
</dbReference>
<evidence type="ECO:0000256" key="4">
    <source>
        <dbReference type="ARBA" id="ARBA00022691"/>
    </source>
</evidence>
<dbReference type="SFLD" id="SFLDS00029">
    <property type="entry name" value="Radical_SAM"/>
    <property type="match status" value="1"/>
</dbReference>
<keyword evidence="5" id="KW-0479">Metal-binding</keyword>
<evidence type="ECO:0000256" key="8">
    <source>
        <dbReference type="ARBA" id="ARBA00023014"/>
    </source>
</evidence>
<evidence type="ECO:0000256" key="3">
    <source>
        <dbReference type="ARBA" id="ARBA00022485"/>
    </source>
</evidence>
<feature type="domain" description="4Fe-4S ferredoxin-type" evidence="10">
    <location>
        <begin position="80"/>
        <end position="110"/>
    </location>
</feature>
<dbReference type="PROSITE" id="PS01087">
    <property type="entry name" value="RADICAL_ACTIVATING"/>
    <property type="match status" value="1"/>
</dbReference>
<dbReference type="AlphaFoldDB" id="A0A9D0ZSK7"/>
<dbReference type="Proteomes" id="UP000886886">
    <property type="component" value="Unassembled WGS sequence"/>
</dbReference>
<dbReference type="GO" id="GO:0051539">
    <property type="term" value="F:4 iron, 4 sulfur cluster binding"/>
    <property type="evidence" value="ECO:0007669"/>
    <property type="project" value="UniProtKB-KW"/>
</dbReference>
<evidence type="ECO:0000259" key="10">
    <source>
        <dbReference type="PROSITE" id="PS51379"/>
    </source>
</evidence>
<dbReference type="Pfam" id="PF04055">
    <property type="entry name" value="Radical_SAM"/>
    <property type="match status" value="1"/>
</dbReference>
<dbReference type="PROSITE" id="PS51379">
    <property type="entry name" value="4FE4S_FER_2"/>
    <property type="match status" value="2"/>
</dbReference>
<evidence type="ECO:0000256" key="7">
    <source>
        <dbReference type="ARBA" id="ARBA00023004"/>
    </source>
</evidence>
<reference evidence="12" key="1">
    <citation type="submission" date="2020-10" db="EMBL/GenBank/DDBJ databases">
        <authorList>
            <person name="Gilroy R."/>
        </authorList>
    </citation>
    <scope>NUCLEOTIDE SEQUENCE</scope>
    <source>
        <strain evidence="12">ChiSjej3B21-11622</strain>
    </source>
</reference>
<dbReference type="InterPro" id="IPR012839">
    <property type="entry name" value="Organic_radical_activase"/>
</dbReference>
<feature type="domain" description="Radical SAM core" evidence="11">
    <location>
        <begin position="15"/>
        <end position="306"/>
    </location>
</feature>
<dbReference type="SUPFAM" id="SSF102114">
    <property type="entry name" value="Radical SAM enzymes"/>
    <property type="match status" value="1"/>
</dbReference>
<evidence type="ECO:0000256" key="6">
    <source>
        <dbReference type="ARBA" id="ARBA00023002"/>
    </source>
</evidence>
<dbReference type="SFLD" id="SFLDG01118">
    <property type="entry name" value="activating_enzymes__group_2"/>
    <property type="match status" value="1"/>
</dbReference>
<dbReference type="InterPro" id="IPR013785">
    <property type="entry name" value="Aldolase_TIM"/>
</dbReference>
<keyword evidence="7" id="KW-0408">Iron</keyword>
<organism evidence="12 13">
    <name type="scientific">Candidatus Limivivens merdigallinarum</name>
    <dbReference type="NCBI Taxonomy" id="2840859"/>
    <lineage>
        <taxon>Bacteria</taxon>
        <taxon>Bacillati</taxon>
        <taxon>Bacillota</taxon>
        <taxon>Clostridia</taxon>
        <taxon>Lachnospirales</taxon>
        <taxon>Lachnospiraceae</taxon>
        <taxon>Lachnospiraceae incertae sedis</taxon>
        <taxon>Candidatus Limivivens</taxon>
    </lineage>
</organism>
<comment type="caution">
    <text evidence="12">The sequence shown here is derived from an EMBL/GenBank/DDBJ whole genome shotgun (WGS) entry which is preliminary data.</text>
</comment>
<keyword evidence="4" id="KW-0949">S-adenosyl-L-methionine</keyword>
<dbReference type="InterPro" id="IPR001989">
    <property type="entry name" value="Radical_activat_CS"/>
</dbReference>
<evidence type="ECO:0000256" key="2">
    <source>
        <dbReference type="ARBA" id="ARBA00009777"/>
    </source>
</evidence>
<comment type="cofactor">
    <cofactor evidence="1">
        <name>[4Fe-4S] cluster</name>
        <dbReference type="ChEBI" id="CHEBI:49883"/>
    </cofactor>
</comment>
<sequence>MERGIVFNIQRYTIHDGPGIRTELFLKGCPLKCRWCSNPESHKAYRQPGVYQTKCIGEETCGSCRTVCERADCLNFQDGHLVSIDREACTNCMKCTESCPADAIKQWGMELSVEEAMETIRKDRSYYESSGGGVTLSGGEPLVQNRFSAALLRACKEEGIHTCMETTLYADWKVIEEMLPVTDLFIADLKHMDSEAHKIYIGAPNEKILSNLERLSGTGKPIILRIPVIPGVNDSPDNIRASADFILEKLHNRIERLQLLEFMHLGEEKYQSLGMPYPMKDLDVDKDAFTEKVKKMAEYFNSRGIRCTAGTATKARR</sequence>
<dbReference type="PROSITE" id="PS00198">
    <property type="entry name" value="4FE4S_FER_1"/>
    <property type="match status" value="1"/>
</dbReference>
<dbReference type="PANTHER" id="PTHR30352:SF4">
    <property type="entry name" value="PYRUVATE FORMATE-LYASE 2-ACTIVATING ENZYME"/>
    <property type="match status" value="1"/>
</dbReference>
<reference evidence="12" key="2">
    <citation type="journal article" date="2021" name="PeerJ">
        <title>Extensive microbial diversity within the chicken gut microbiome revealed by metagenomics and culture.</title>
        <authorList>
            <person name="Gilroy R."/>
            <person name="Ravi A."/>
            <person name="Getino M."/>
            <person name="Pursley I."/>
            <person name="Horton D.L."/>
            <person name="Alikhan N.F."/>
            <person name="Baker D."/>
            <person name="Gharbi K."/>
            <person name="Hall N."/>
            <person name="Watson M."/>
            <person name="Adriaenssens E.M."/>
            <person name="Foster-Nyarko E."/>
            <person name="Jarju S."/>
            <person name="Secka A."/>
            <person name="Antonio M."/>
            <person name="Oren A."/>
            <person name="Chaudhuri R.R."/>
            <person name="La Ragione R."/>
            <person name="Hildebrand F."/>
            <person name="Pallen M.J."/>
        </authorList>
    </citation>
    <scope>NUCLEOTIDE SEQUENCE</scope>
    <source>
        <strain evidence="12">ChiSjej3B21-11622</strain>
    </source>
</reference>
<dbReference type="InterPro" id="IPR017896">
    <property type="entry name" value="4Fe4S_Fe-S-bd"/>
</dbReference>
<feature type="domain" description="4Fe-4S ferredoxin-type" evidence="10">
    <location>
        <begin position="46"/>
        <end position="79"/>
    </location>
</feature>
<comment type="catalytic activity">
    <reaction evidence="9">
        <text>glycyl-[protein] + reduced [flavodoxin] + S-adenosyl-L-methionine = glycin-2-yl radical-[protein] + semiquinone [flavodoxin] + 5'-deoxyadenosine + L-methionine + H(+)</text>
        <dbReference type="Rhea" id="RHEA:61976"/>
        <dbReference type="Rhea" id="RHEA-COMP:10622"/>
        <dbReference type="Rhea" id="RHEA-COMP:14480"/>
        <dbReference type="Rhea" id="RHEA-COMP:15993"/>
        <dbReference type="Rhea" id="RHEA-COMP:15994"/>
        <dbReference type="ChEBI" id="CHEBI:15378"/>
        <dbReference type="ChEBI" id="CHEBI:17319"/>
        <dbReference type="ChEBI" id="CHEBI:29947"/>
        <dbReference type="ChEBI" id="CHEBI:32722"/>
        <dbReference type="ChEBI" id="CHEBI:57618"/>
        <dbReference type="ChEBI" id="CHEBI:57844"/>
        <dbReference type="ChEBI" id="CHEBI:59789"/>
        <dbReference type="ChEBI" id="CHEBI:140311"/>
    </reaction>
</comment>
<dbReference type="InterPro" id="IPR034457">
    <property type="entry name" value="Organic_radical-activating"/>
</dbReference>
<evidence type="ECO:0000313" key="12">
    <source>
        <dbReference type="EMBL" id="HIQ95192.1"/>
    </source>
</evidence>
<gene>
    <name evidence="12" type="ORF">IAB26_01380</name>
</gene>
<evidence type="ECO:0000256" key="9">
    <source>
        <dbReference type="ARBA" id="ARBA00047365"/>
    </source>
</evidence>
<comment type="similarity">
    <text evidence="2">Belongs to the organic radical-activating enzymes family.</text>
</comment>
<dbReference type="GO" id="GO:0016491">
    <property type="term" value="F:oxidoreductase activity"/>
    <property type="evidence" value="ECO:0007669"/>
    <property type="project" value="UniProtKB-KW"/>
</dbReference>
<dbReference type="PROSITE" id="PS51918">
    <property type="entry name" value="RADICAL_SAM"/>
    <property type="match status" value="1"/>
</dbReference>
<dbReference type="SFLD" id="SFLDG01066">
    <property type="entry name" value="organic_radical-activating_enz"/>
    <property type="match status" value="1"/>
</dbReference>
<dbReference type="EMBL" id="DVFT01000019">
    <property type="protein sequence ID" value="HIQ95192.1"/>
    <property type="molecule type" value="Genomic_DNA"/>
</dbReference>
<protein>
    <submittedName>
        <fullName evidence="12">Glycyl-radical enzyme activating protein</fullName>
    </submittedName>
</protein>
<name>A0A9D0ZSK7_9FIRM</name>
<dbReference type="InterPro" id="IPR017900">
    <property type="entry name" value="4Fe4S_Fe_S_CS"/>
</dbReference>
<keyword evidence="3" id="KW-0004">4Fe-4S</keyword>
<evidence type="ECO:0000256" key="1">
    <source>
        <dbReference type="ARBA" id="ARBA00001966"/>
    </source>
</evidence>
<proteinExistence type="inferred from homology"/>
<dbReference type="InterPro" id="IPR040074">
    <property type="entry name" value="BssD/PflA/YjjW"/>
</dbReference>
<dbReference type="GO" id="GO:0046872">
    <property type="term" value="F:metal ion binding"/>
    <property type="evidence" value="ECO:0007669"/>
    <property type="project" value="UniProtKB-KW"/>
</dbReference>
<evidence type="ECO:0000259" key="11">
    <source>
        <dbReference type="PROSITE" id="PS51918"/>
    </source>
</evidence>
<evidence type="ECO:0000313" key="13">
    <source>
        <dbReference type="Proteomes" id="UP000886886"/>
    </source>
</evidence>
<evidence type="ECO:0000256" key="5">
    <source>
        <dbReference type="ARBA" id="ARBA00022723"/>
    </source>
</evidence>